<proteinExistence type="inferred from homology"/>
<dbReference type="Gene3D" id="1.10.1380.10">
    <property type="entry name" value="Neutral endopeptidase , domain2"/>
    <property type="match status" value="2"/>
</dbReference>
<keyword evidence="7" id="KW-0482">Metalloprotease</keyword>
<evidence type="ECO:0000313" key="10">
    <source>
        <dbReference type="EMBL" id="KAK8783644.1"/>
    </source>
</evidence>
<evidence type="ECO:0000259" key="8">
    <source>
        <dbReference type="Pfam" id="PF01431"/>
    </source>
</evidence>
<dbReference type="PANTHER" id="PTHR11733">
    <property type="entry name" value="ZINC METALLOPROTEASE FAMILY M13 NEPRILYSIN-RELATED"/>
    <property type="match status" value="1"/>
</dbReference>
<evidence type="ECO:0008006" key="12">
    <source>
        <dbReference type="Google" id="ProtNLM"/>
    </source>
</evidence>
<keyword evidence="11" id="KW-1185">Reference proteome</keyword>
<dbReference type="GO" id="GO:0005886">
    <property type="term" value="C:plasma membrane"/>
    <property type="evidence" value="ECO:0007669"/>
    <property type="project" value="TreeGrafter"/>
</dbReference>
<evidence type="ECO:0000256" key="6">
    <source>
        <dbReference type="ARBA" id="ARBA00022833"/>
    </source>
</evidence>
<organism evidence="10 11">
    <name type="scientific">Amblyomma americanum</name>
    <name type="common">Lone star tick</name>
    <dbReference type="NCBI Taxonomy" id="6943"/>
    <lineage>
        <taxon>Eukaryota</taxon>
        <taxon>Metazoa</taxon>
        <taxon>Ecdysozoa</taxon>
        <taxon>Arthropoda</taxon>
        <taxon>Chelicerata</taxon>
        <taxon>Arachnida</taxon>
        <taxon>Acari</taxon>
        <taxon>Parasitiformes</taxon>
        <taxon>Ixodida</taxon>
        <taxon>Ixodoidea</taxon>
        <taxon>Ixodidae</taxon>
        <taxon>Amblyomminae</taxon>
        <taxon>Amblyomma</taxon>
    </lineage>
</organism>
<evidence type="ECO:0000259" key="9">
    <source>
        <dbReference type="Pfam" id="PF05649"/>
    </source>
</evidence>
<dbReference type="EMBL" id="JARKHS020005335">
    <property type="protein sequence ID" value="KAK8783644.1"/>
    <property type="molecule type" value="Genomic_DNA"/>
</dbReference>
<dbReference type="PANTHER" id="PTHR11733:SF241">
    <property type="entry name" value="GH26575P-RELATED"/>
    <property type="match status" value="1"/>
</dbReference>
<dbReference type="GO" id="GO:0046872">
    <property type="term" value="F:metal ion binding"/>
    <property type="evidence" value="ECO:0007669"/>
    <property type="project" value="UniProtKB-KW"/>
</dbReference>
<dbReference type="InterPro" id="IPR018497">
    <property type="entry name" value="Peptidase_M13_C"/>
</dbReference>
<dbReference type="SUPFAM" id="SSF55486">
    <property type="entry name" value="Metalloproteases ('zincins'), catalytic domain"/>
    <property type="match status" value="2"/>
</dbReference>
<gene>
    <name evidence="10" type="ORF">V5799_009989</name>
</gene>
<evidence type="ECO:0000256" key="4">
    <source>
        <dbReference type="ARBA" id="ARBA00022723"/>
    </source>
</evidence>
<dbReference type="Pfam" id="PF01431">
    <property type="entry name" value="Peptidase_M13"/>
    <property type="match status" value="1"/>
</dbReference>
<dbReference type="Proteomes" id="UP001321473">
    <property type="component" value="Unassembled WGS sequence"/>
</dbReference>
<accession>A0AAQ4F8W3</accession>
<evidence type="ECO:0000256" key="7">
    <source>
        <dbReference type="ARBA" id="ARBA00023049"/>
    </source>
</evidence>
<dbReference type="GO" id="GO:0004222">
    <property type="term" value="F:metalloendopeptidase activity"/>
    <property type="evidence" value="ECO:0007669"/>
    <property type="project" value="InterPro"/>
</dbReference>
<evidence type="ECO:0000313" key="11">
    <source>
        <dbReference type="Proteomes" id="UP001321473"/>
    </source>
</evidence>
<dbReference type="Gene3D" id="3.40.390.10">
    <property type="entry name" value="Collagenase (Catalytic Domain)"/>
    <property type="match status" value="3"/>
</dbReference>
<dbReference type="AlphaFoldDB" id="A0AAQ4F8W3"/>
<keyword evidence="6" id="KW-0862">Zinc</keyword>
<evidence type="ECO:0000256" key="5">
    <source>
        <dbReference type="ARBA" id="ARBA00022801"/>
    </source>
</evidence>
<dbReference type="InterPro" id="IPR024079">
    <property type="entry name" value="MetalloPept_cat_dom_sf"/>
</dbReference>
<feature type="domain" description="Peptidase M13 N-terminal" evidence="9">
    <location>
        <begin position="386"/>
        <end position="498"/>
    </location>
</feature>
<evidence type="ECO:0000256" key="3">
    <source>
        <dbReference type="ARBA" id="ARBA00022670"/>
    </source>
</evidence>
<reference evidence="10 11" key="1">
    <citation type="journal article" date="2023" name="Arcadia Sci">
        <title>De novo assembly of a long-read Amblyomma americanum tick genome.</title>
        <authorList>
            <person name="Chou S."/>
            <person name="Poskanzer K.E."/>
            <person name="Rollins M."/>
            <person name="Thuy-Boun P.S."/>
        </authorList>
    </citation>
    <scope>NUCLEOTIDE SEQUENCE [LARGE SCALE GENOMIC DNA]</scope>
    <source>
        <strain evidence="10">F_SG_1</strain>
        <tissue evidence="10">Salivary glands</tissue>
    </source>
</reference>
<dbReference type="GO" id="GO:0016485">
    <property type="term" value="P:protein processing"/>
    <property type="evidence" value="ECO:0007669"/>
    <property type="project" value="TreeGrafter"/>
</dbReference>
<keyword evidence="4" id="KW-0479">Metal-binding</keyword>
<protein>
    <recommendedName>
        <fullName evidence="12">M13 family peptidase</fullName>
    </recommendedName>
</protein>
<dbReference type="InterPro" id="IPR008753">
    <property type="entry name" value="Peptidase_M13_N"/>
</dbReference>
<evidence type="ECO:0000256" key="2">
    <source>
        <dbReference type="ARBA" id="ARBA00007357"/>
    </source>
</evidence>
<feature type="domain" description="Peptidase M13 C-terminal" evidence="8">
    <location>
        <begin position="109"/>
        <end position="227"/>
    </location>
</feature>
<dbReference type="InterPro" id="IPR042089">
    <property type="entry name" value="Peptidase_M13_dom_2"/>
</dbReference>
<dbReference type="Pfam" id="PF05649">
    <property type="entry name" value="Peptidase_M13_N"/>
    <property type="match status" value="1"/>
</dbReference>
<keyword evidence="3" id="KW-0645">Protease</keyword>
<comment type="similarity">
    <text evidence="2">Belongs to the peptidase M13 family.</text>
</comment>
<name>A0AAQ4F8W3_AMBAM</name>
<comment type="caution">
    <text evidence="10">The sequence shown here is derived from an EMBL/GenBank/DDBJ whole genome shotgun (WGS) entry which is preliminary data.</text>
</comment>
<keyword evidence="5" id="KW-0378">Hydrolase</keyword>
<sequence length="621" mass="70101">MMASTVSNPAFVPDFCYETVTGVMSLAVTYRYFSTAVPSSALRYAKGIWFNLLSSLRDKISGASWIKNPVRDMLSSKAATMGLLLAYPGEFSNDSLLEAFYGECRLSAKILGHETMHAFDIKGITVDAGLRPVNFKNTTTMREYNAKVLCLRASYEKEESKFRARTTDHKTDSEGFVDYAGLLLAHDAYRKLPDEERAAVLPGVGLNAEQTFFVAHCIKWCTPDKRNKRIPGAWYWHRRSRTTTTLKPDGRHLAAEFINASLNWNFAPCDDFYKFVCSRFAGNKTVLGYVEINSEDQDWLEAKHEKFSSADLTSHYTEYLRDYDSSIVVTKISESIISSERARQWVWLVSRFTSKNFTATDTVLVLDSAPSVVGLLMDRGRLARHDARVLLAWTLVHRLLPFAHSKWFLKNSAEYTSVEAFTSSVCYRTVSSVMSMAVYHRYFSTFVPPKVVESAESMVRSLMDTLEVKVSSTSWIKEPVRSVLLTKAREMALLMAYPDEYRNETAVVDFYGLLKHNAFVFLFCMDAARFPDVGAEFFTPYVASLRLLTMRIFRGHVNAVFKPAHVNALFNFEENIIKVYAGILQPPVFFYGAPAAINYGGLGQAQCLNDSYAALEGVQAE</sequence>
<comment type="cofactor">
    <cofactor evidence="1">
        <name>Zn(2+)</name>
        <dbReference type="ChEBI" id="CHEBI:29105"/>
    </cofactor>
</comment>
<dbReference type="InterPro" id="IPR000718">
    <property type="entry name" value="Peptidase_M13"/>
</dbReference>
<evidence type="ECO:0000256" key="1">
    <source>
        <dbReference type="ARBA" id="ARBA00001947"/>
    </source>
</evidence>
<dbReference type="PROSITE" id="PS51885">
    <property type="entry name" value="NEPRILYSIN"/>
    <property type="match status" value="2"/>
</dbReference>